<evidence type="ECO:0000256" key="6">
    <source>
        <dbReference type="HAMAP-Rule" id="MF_01330"/>
    </source>
</evidence>
<dbReference type="CDD" id="cd19505">
    <property type="entry name" value="RecA-like_Ycf2"/>
    <property type="match status" value="1"/>
</dbReference>
<dbReference type="SUPFAM" id="SSF52540">
    <property type="entry name" value="P-loop containing nucleoside triphosphate hydrolases"/>
    <property type="match status" value="1"/>
</dbReference>
<reference evidence="10" key="1">
    <citation type="submission" date="2021-10" db="EMBL/GenBank/DDBJ databases">
        <title>Systematics of Yoania.</title>
        <authorList>
            <person name="Liu Z."/>
            <person name="Lee S."/>
            <person name="Yeh C.-L."/>
            <person name="Averyanov L.V."/>
            <person name="Suetsugu K."/>
            <person name="Liao W."/>
        </authorList>
    </citation>
    <scope>NUCLEOTIDE SEQUENCE</scope>
</reference>
<proteinExistence type="inferred from homology"/>
<name>A0A9E7V828_9ASPA</name>
<dbReference type="PANTHER" id="PTHR33078">
    <property type="entry name" value="PROTEIN YCF2-RELATED"/>
    <property type="match status" value="1"/>
</dbReference>
<keyword evidence="4 6" id="KW-0547">Nucleotide-binding</keyword>
<comment type="similarity">
    <text evidence="2 6">Belongs to the Ycf2 family.</text>
</comment>
<dbReference type="EMBL" id="OK514621">
    <property type="protein sequence ID" value="UZA66587.1"/>
    <property type="molecule type" value="Genomic_DNA"/>
</dbReference>
<keyword evidence="5 6" id="KW-0067">ATP-binding</keyword>
<dbReference type="InterPro" id="IPR008543">
    <property type="entry name" value="Uncharacterised_Ycf2"/>
</dbReference>
<feature type="transmembrane region" description="Helical" evidence="7">
    <location>
        <begin position="1279"/>
        <end position="1297"/>
    </location>
</feature>
<keyword evidence="7" id="KW-1133">Transmembrane helix</keyword>
<comment type="function">
    <text evidence="1 6">Probable ATPase of unknown function. Its presence in a non-photosynthetic plant (Epifagus virginiana) and experiments in tobacco indicate that it has an essential function which is probably not related to photosynthesis.</text>
</comment>
<dbReference type="PANTHER" id="PTHR33078:SF100">
    <property type="entry name" value="PROTEIN YCF2"/>
    <property type="match status" value="1"/>
</dbReference>
<keyword evidence="7" id="KW-0812">Transmembrane</keyword>
<dbReference type="GO" id="GO:0009570">
    <property type="term" value="C:chloroplast stroma"/>
    <property type="evidence" value="ECO:0007669"/>
    <property type="project" value="UniProtKB-SubCell"/>
</dbReference>
<evidence type="ECO:0000259" key="8">
    <source>
        <dbReference type="Pfam" id="PF00004"/>
    </source>
</evidence>
<sequence>MKQHQLKSWILEFREIKNYNYLVDSWMNFNLVGPLTYIFLHQERFIKLFDSKTLSILISHDSSGSTSNQYLNLTIKNTNIVLFVVVLISCINNKKIVERKNIYLMEFFPIYTNYIGSIKETLEKYFWSSNSNRLIVSLLYIPKIKNIFESRFLDPQESTWIIPINKKCIINESNQISCLWRKHIVKKKKNYSYHISNIYNEIIAGIEISFKYKYSKYRREFIFLYYMDYMIHKIINFNLGQLFEILGKDFICYIMSVFIECKKAPIQLDISLKQQAVGTTIQLIQLNDIEHVSNIFLIFSKKQWVIYLQNYAQFHMWQFFQDIFISCCNNQHESDFLINDSRENWIWLLNKYPSFFSKIQNPLSNIKYDSTRYIFVQVTDFQQCKVYYSDKYKDPFYSFINYKIDIHKLKIKDRSIIFDPYFIQTEQTDIESDILQKCLFVYYYMSWLFMELDKRINNYLITEVIKEFIGNTTISIFYFLSDKWSELNRVSNIISNIIYKLIIYYKFLKKETYFSFVPSRRAKNKEMVYIFKIIMYLQDTILIHTSEPDHICDLVPKYELKSEYRLLEMLDLLTISTITEPYLVFHMEFSFYFYIDSYKLYQKIVFNKVLNSRDELKKTYLWVLPTIFYLFRVYFGNKLNVTEAVNKYRLIQNLIKIQFKIQYSTYVYIINIFNRFILMNRSDCNLKYLIQMLNDTFNHILNNITIMKYMNYMNIINQHLLNLKNNHKKWFDTLIFRTDIFMNRDSDSYNYSYNLYRYKRSNGINKFYKYFVYEQNNPLKIVQVVFLWFLCINKYFIYWSEAIDKEYLYKPLFLVLSKSLLFLFVIIGNISINKLEIHIYEFKYKDPNYKLCNKLLEYIDVQIINFNKFNKFKDLLFLLDYHDTLQRSKLLIFINVGTILSFLFKNISKRLIYSFNTINKKNRRKSCYSTYSYLSMIYNYQYNWFNPIKPFHISSLISYFYKENQFIFLNDSHNLWLYCHKRFHFDFYVKKTYIKNYIIHSISYRFRSWGTHKSICNKIFYLYVDKKKDIQKESDILITNDFTHNVYEKYKLYKYLSFKIRYEPFVRGTIYFITDIYARPITEEQIVNLEKYYYQLISYMNLYYSERNNLNQYLSLNSNMGLINTLCSYKYLSSGNNKNLSFCLNKCVYKGQMYRTFSPFSNLSKCNLFQTYMPWFLTSIGCQYLNFTLLDILSDPLPMPIFISSQKFVSIFNDMMHESYISRLIYHKIIPKWTLISYISSQCLRCLRLQNILLSEEMIHKNNESPVTLIWSHMRSPNAWEFLYSIIFLLIVAGYIIHRHIIFFSRVYSELQTELEHIKYLMIPSYMIGFKEILNRYPTSELNPLWLKNIFIVVMEELRSYASGGNMLLGGGPTYGIKSLKSLCSKINLIYIGSIIPNPLNKIIFSINTRYLSRTSKDIYSFIRKIKNVNGYWIDDKIELWVAKSYSIDDEEREFLFQFFNLTTEKSISQIIWSLTHSDNLSKNDSGYKMIEQPGSISLRYLVDIHQKYLMNYEFNKSCLAERRIFLAHYNTILYSQTPRWTNSFQSSLSPNEKPFSLKLSLYPYIGILLIGYIEIGRYNLVKDLVKNSYVPLITIFPNKFLDDNPNYYIIDDSDDDLDIYIDKDMYMTNKIDQFDITLQFELAKAMSPCIIWIPNIHDLHVNESNYLSLGLLDNYIYRDFERCSTSNILVIASTHIPQKVDPALITPNKLNTCIKIRRLLLQQQKKHFLILLYTRGFQLEKNMFHTKGFESINLGYNVRDIVKLINESLSISITQNKFIIESNTIISALYRKTWNFRSHIRLIQGHGILFYQIGRAVTQNVLISNCPIDPISIYMNKKSCKGGDSYLYKWYFKLGMIMNKLTILLYLLSCSAGLVAQDLWYSSRYDEKNWITSYGFVDNDSYIVHGLLILLLLLEVEGALAMVVSSRTDKYCSQFDKNPVALILRFEPSNQLDMMQNESCPIVNQRFKYEKYELEFEEGEGVLDLQQIEEDLFNHIFLAPRIWCPCGNLFDCIEGFTEFIFPYWTGSFRDKWIIYHKENDSELLNSGTMQYQTLDKYSKEQSFFRTSQYILDLADPLFSLLKDKPSVFSFRELFADEEMSKGLIASQKNTPTSIYKRWFIKNTQEKHLKVLIHRQKRCFRTNSSLSNGSFRSNTLSESYQYLSNLFLYNETLLNKIKETLLRNRWLFPDEIKY</sequence>
<evidence type="ECO:0000256" key="1">
    <source>
        <dbReference type="ARBA" id="ARBA00002329"/>
    </source>
</evidence>
<dbReference type="HAMAP" id="MF_01330">
    <property type="entry name" value="Ycf2"/>
    <property type="match status" value="1"/>
</dbReference>
<accession>A0A9E7V828</accession>
<dbReference type="InterPro" id="IPR027417">
    <property type="entry name" value="P-loop_NTPase"/>
</dbReference>
<geneLocation type="plastid" evidence="10"/>
<feature type="domain" description="Ycf2 N-terminal" evidence="9">
    <location>
        <begin position="639"/>
        <end position="1416"/>
    </location>
</feature>
<dbReference type="InterPro" id="IPR056777">
    <property type="entry name" value="Ycf2_N"/>
</dbReference>
<evidence type="ECO:0000256" key="7">
    <source>
        <dbReference type="SAM" id="Phobius"/>
    </source>
</evidence>
<evidence type="ECO:0000256" key="2">
    <source>
        <dbReference type="ARBA" id="ARBA00009361"/>
    </source>
</evidence>
<evidence type="ECO:0000256" key="3">
    <source>
        <dbReference type="ARBA" id="ARBA00022640"/>
    </source>
</evidence>
<dbReference type="InterPro" id="IPR003959">
    <property type="entry name" value="ATPase_AAA_core"/>
</dbReference>
<gene>
    <name evidence="6 10" type="primary">ycf2</name>
</gene>
<protein>
    <recommendedName>
        <fullName evidence="6">Protein Ycf2</fullName>
    </recommendedName>
</protein>
<evidence type="ECO:0000259" key="9">
    <source>
        <dbReference type="Pfam" id="PF05695"/>
    </source>
</evidence>
<evidence type="ECO:0000313" key="10">
    <source>
        <dbReference type="EMBL" id="UZA66587.1"/>
    </source>
</evidence>
<feature type="domain" description="ATPase AAA-type core" evidence="8">
    <location>
        <begin position="1568"/>
        <end position="1717"/>
    </location>
</feature>
<dbReference type="Pfam" id="PF00004">
    <property type="entry name" value="AAA"/>
    <property type="match status" value="1"/>
</dbReference>
<feature type="transmembrane region" description="Helical" evidence="7">
    <location>
        <begin position="890"/>
        <end position="907"/>
    </location>
</feature>
<evidence type="ECO:0000256" key="4">
    <source>
        <dbReference type="ARBA" id="ARBA00022741"/>
    </source>
</evidence>
<feature type="transmembrane region" description="Helical" evidence="7">
    <location>
        <begin position="812"/>
        <end position="832"/>
    </location>
</feature>
<feature type="transmembrane region" description="Helical" evidence="7">
    <location>
        <begin position="781"/>
        <end position="800"/>
    </location>
</feature>
<keyword evidence="3 10" id="KW-0934">Plastid</keyword>
<dbReference type="GO" id="GO:0016887">
    <property type="term" value="F:ATP hydrolysis activity"/>
    <property type="evidence" value="ECO:0007669"/>
    <property type="project" value="InterPro"/>
</dbReference>
<organism evidence="10">
    <name type="scientific">Yoania squamipes</name>
    <dbReference type="NCBI Taxonomy" id="2876154"/>
    <lineage>
        <taxon>Eukaryota</taxon>
        <taxon>Viridiplantae</taxon>
        <taxon>Streptophyta</taxon>
        <taxon>Embryophyta</taxon>
        <taxon>Tracheophyta</taxon>
        <taxon>Spermatophyta</taxon>
        <taxon>Magnoliopsida</taxon>
        <taxon>Liliopsida</taxon>
        <taxon>Asparagales</taxon>
        <taxon>Orchidaceae</taxon>
        <taxon>Epidendroideae</taxon>
        <taxon>Epidendreae</taxon>
        <taxon>Calypsoinae</taxon>
        <taxon>Yoania</taxon>
    </lineage>
</organism>
<comment type="caution">
    <text evidence="6">Lacks conserved residue(s) required for the propagation of feature annotation.</text>
</comment>
<dbReference type="Pfam" id="PF05695">
    <property type="entry name" value="Ycf2"/>
    <property type="match status" value="2"/>
</dbReference>
<feature type="domain" description="Ycf2 N-terminal" evidence="9">
    <location>
        <begin position="1"/>
        <end position="559"/>
    </location>
</feature>
<evidence type="ECO:0000256" key="5">
    <source>
        <dbReference type="ARBA" id="ARBA00022840"/>
    </source>
</evidence>
<keyword evidence="7" id="KW-0472">Membrane</keyword>
<comment type="subcellular location">
    <subcellularLocation>
        <location evidence="6">Plastid</location>
        <location evidence="6">Chloroplast stroma</location>
    </subcellularLocation>
</comment>
<dbReference type="Gene3D" id="3.40.50.300">
    <property type="entry name" value="P-loop containing nucleotide triphosphate hydrolases"/>
    <property type="match status" value="1"/>
</dbReference>
<dbReference type="GO" id="GO:0005524">
    <property type="term" value="F:ATP binding"/>
    <property type="evidence" value="ECO:0007669"/>
    <property type="project" value="UniProtKB-KW"/>
</dbReference>